<evidence type="ECO:0000256" key="4">
    <source>
        <dbReference type="ARBA" id="ARBA00022448"/>
    </source>
</evidence>
<accession>A0A5K3F6V3</accession>
<comment type="similarity">
    <text evidence="2">Belongs to the VPS52 family.</text>
</comment>
<feature type="domain" description="Vps52 C-terminal" evidence="8">
    <location>
        <begin position="268"/>
        <end position="660"/>
    </location>
</feature>
<dbReference type="GO" id="GO:0032456">
    <property type="term" value="P:endocytic recycling"/>
    <property type="evidence" value="ECO:0007669"/>
    <property type="project" value="TreeGrafter"/>
</dbReference>
<name>A0A5K3F6V3_MESCO</name>
<dbReference type="WBParaSite" id="MCU_005420-RC">
    <property type="protein sequence ID" value="MCU_005420-RC"/>
    <property type="gene ID" value="MCU_005420"/>
</dbReference>
<keyword evidence="6" id="KW-0333">Golgi apparatus</keyword>
<dbReference type="GO" id="GO:0006896">
    <property type="term" value="P:Golgi to vacuole transport"/>
    <property type="evidence" value="ECO:0007669"/>
    <property type="project" value="TreeGrafter"/>
</dbReference>
<dbReference type="GO" id="GO:0000938">
    <property type="term" value="C:GARP complex"/>
    <property type="evidence" value="ECO:0007669"/>
    <property type="project" value="TreeGrafter"/>
</dbReference>
<dbReference type="PANTHER" id="PTHR14190">
    <property type="entry name" value="SUPPRESSOR OF ACTIN MUTATIONS 2/VACUOLAR PROTEIN SORTING 52"/>
    <property type="match status" value="1"/>
</dbReference>
<dbReference type="GO" id="GO:0007041">
    <property type="term" value="P:lysosomal transport"/>
    <property type="evidence" value="ECO:0007669"/>
    <property type="project" value="TreeGrafter"/>
</dbReference>
<evidence type="ECO:0000259" key="8">
    <source>
        <dbReference type="Pfam" id="PF20655"/>
    </source>
</evidence>
<protein>
    <recommendedName>
        <fullName evidence="3">Vacuolar protein sorting-associated protein 52 homolog</fullName>
    </recommendedName>
</protein>
<reference evidence="9" key="1">
    <citation type="submission" date="2019-11" db="UniProtKB">
        <authorList>
            <consortium name="WormBaseParasite"/>
        </authorList>
    </citation>
    <scope>IDENTIFICATION</scope>
</reference>
<feature type="domain" description="Vps52 coiled-coil" evidence="7">
    <location>
        <begin position="82"/>
        <end position="251"/>
    </location>
</feature>
<dbReference type="InterPro" id="IPR048361">
    <property type="entry name" value="Vps52_C"/>
</dbReference>
<evidence type="ECO:0000256" key="6">
    <source>
        <dbReference type="ARBA" id="ARBA00023034"/>
    </source>
</evidence>
<organism evidence="9">
    <name type="scientific">Mesocestoides corti</name>
    <name type="common">Flatworm</name>
    <dbReference type="NCBI Taxonomy" id="53468"/>
    <lineage>
        <taxon>Eukaryota</taxon>
        <taxon>Metazoa</taxon>
        <taxon>Spiralia</taxon>
        <taxon>Lophotrochozoa</taxon>
        <taxon>Platyhelminthes</taxon>
        <taxon>Cestoda</taxon>
        <taxon>Eucestoda</taxon>
        <taxon>Cyclophyllidea</taxon>
        <taxon>Mesocestoididae</taxon>
        <taxon>Mesocestoides</taxon>
    </lineage>
</organism>
<evidence type="ECO:0000259" key="7">
    <source>
        <dbReference type="Pfam" id="PF04129"/>
    </source>
</evidence>
<dbReference type="InterPro" id="IPR007258">
    <property type="entry name" value="Vps52"/>
</dbReference>
<proteinExistence type="inferred from homology"/>
<keyword evidence="5" id="KW-0653">Protein transport</keyword>
<evidence type="ECO:0000256" key="1">
    <source>
        <dbReference type="ARBA" id="ARBA00004601"/>
    </source>
</evidence>
<dbReference type="GO" id="GO:0015031">
    <property type="term" value="P:protein transport"/>
    <property type="evidence" value="ECO:0007669"/>
    <property type="project" value="UniProtKB-KW"/>
</dbReference>
<dbReference type="Pfam" id="PF20655">
    <property type="entry name" value="Vps52_C"/>
    <property type="match status" value="1"/>
</dbReference>
<evidence type="ECO:0000256" key="2">
    <source>
        <dbReference type="ARBA" id="ARBA00008180"/>
    </source>
</evidence>
<evidence type="ECO:0000256" key="5">
    <source>
        <dbReference type="ARBA" id="ARBA00022927"/>
    </source>
</evidence>
<comment type="subcellular location">
    <subcellularLocation>
        <location evidence="1">Golgi apparatus</location>
        <location evidence="1">trans-Golgi network</location>
    </subcellularLocation>
</comment>
<dbReference type="GO" id="GO:0005829">
    <property type="term" value="C:cytosol"/>
    <property type="evidence" value="ECO:0007669"/>
    <property type="project" value="GOC"/>
</dbReference>
<dbReference type="InterPro" id="IPR048319">
    <property type="entry name" value="Vps52_CC"/>
</dbReference>
<evidence type="ECO:0000313" key="9">
    <source>
        <dbReference type="WBParaSite" id="MCU_005420-RC"/>
    </source>
</evidence>
<evidence type="ECO:0000256" key="3">
    <source>
        <dbReference type="ARBA" id="ARBA00017083"/>
    </source>
</evidence>
<keyword evidence="4" id="KW-0813">Transport</keyword>
<sequence>CGQVVRHVCALIRRQTTTHNTQLSTRGCLHEKLMLRRREVDSLSSEVSSVVLESDVDLRIYSKRVEEQLRNLESSAVGAYVRSAPNVLGLHKKISACCRTLERMENILANFHRDLGAISSDIQDLQARSMAMNQRLQNRQAVRCELSQFLSDMIVPDSLIQHILLTPVTEQDFIENLHELDHKLNVLANRGVTSYPSCQDVGSLLNKLKIKAVTRVREFLMEKIKTLRKPMSNYQVPQAQLLRFRYFYEFLLLHESDVAGEVRYTYTSTMGKVYFAYFKTYASKLLKLQVDSNQEKDDLVGKKTDDLANCASNTSTAGVPNVLQSPSVALSQASSRPGQFGLGDRAERLLTKEGLQAAILLPHAASKNDAKLSLEEIFRSINYALLDTACREYVFLDDFFLHSFGSPVSKSNDVKTSAQATTSLFDQVFNRTVDALETSVMPQLIHVGQFDLLGLLLCVQLVHSMIHLTIERRVRVLDRYWFGQLDILWGRVVDRMEAHIVSLRVLDTTQFTQAAALHLRIQRGGGISEAAAVVNLSPRAYSLIRPHPVARRYAELAASLHTIGSALSESESFKESVVVTEQTETRVLDSRVLQALSRMHAEFEAVCYRLAKALPRNRLRLVFLINNFDLIISVLSEKGAGNSPEVNRCREAVAMHTTAYIDQALLPYFGSMISFIQSVEKRPPNEVPDRSEEGRVTHIVKGFNIDWKNSIEKINGEIMLEFANFTLGTQVFHALLSQFVQVYHRFHKVMTLPPYKSMPVRNQLVSIPQIMNEIKGFKPTF</sequence>
<dbReference type="AlphaFoldDB" id="A0A5K3F6V3"/>
<dbReference type="PANTHER" id="PTHR14190:SF7">
    <property type="entry name" value="VACUOLAR PROTEIN SORTING-ASSOCIATED PROTEIN 52 HOMOLOG"/>
    <property type="match status" value="1"/>
</dbReference>
<dbReference type="GO" id="GO:0019905">
    <property type="term" value="F:syntaxin binding"/>
    <property type="evidence" value="ECO:0007669"/>
    <property type="project" value="TreeGrafter"/>
</dbReference>
<dbReference type="GO" id="GO:0042147">
    <property type="term" value="P:retrograde transport, endosome to Golgi"/>
    <property type="evidence" value="ECO:0007669"/>
    <property type="project" value="TreeGrafter"/>
</dbReference>
<dbReference type="Pfam" id="PF04129">
    <property type="entry name" value="Vps52_CC"/>
    <property type="match status" value="1"/>
</dbReference>